<dbReference type="EMBL" id="FOCL01000022">
    <property type="protein sequence ID" value="SEP10710.1"/>
    <property type="molecule type" value="Genomic_DNA"/>
</dbReference>
<proteinExistence type="inferred from homology"/>
<evidence type="ECO:0000256" key="3">
    <source>
        <dbReference type="RuleBase" id="RU000363"/>
    </source>
</evidence>
<dbReference type="PROSITE" id="PS00061">
    <property type="entry name" value="ADH_SHORT"/>
    <property type="match status" value="1"/>
</dbReference>
<reference evidence="5" key="1">
    <citation type="submission" date="2016-10" db="EMBL/GenBank/DDBJ databases">
        <authorList>
            <person name="Varghese N."/>
            <person name="Submissions S."/>
        </authorList>
    </citation>
    <scope>NUCLEOTIDE SEQUENCE [LARGE SCALE GENOMIC DNA]</scope>
    <source>
        <strain evidence="5">Gh-48</strain>
    </source>
</reference>
<dbReference type="Proteomes" id="UP000198942">
    <property type="component" value="Unassembled WGS sequence"/>
</dbReference>
<dbReference type="PANTHER" id="PTHR43976">
    <property type="entry name" value="SHORT CHAIN DEHYDROGENASE"/>
    <property type="match status" value="1"/>
</dbReference>
<accession>A0A1H8V5G2</accession>
<dbReference type="STRING" id="551995.SAMN05192574_12257"/>
<dbReference type="SUPFAM" id="SSF51735">
    <property type="entry name" value="NAD(P)-binding Rossmann-fold domains"/>
    <property type="match status" value="1"/>
</dbReference>
<sequence>MSLWAAETRAGWLMLKKNQTMNSSKVWYVTGASQGLGLTLVKKLLEKGHRVVATSRNAQSLKQAVGIIDTDRFLPLAVDLSNPDCIEESIRETLKAFGQIDVLVNNAGYGMAGTVEETERQKIQDIFSVNVLAAIDVTKAVLPVMRSQSSGYIINIGSVAGFVGAPGWSVYSATKAAIAAFSEVLALDLKEFGIKVTVVEPSGFRTGFLTAGSLAFTESHIEGYHAVKNAQQRYLAADGKQPGDPEKASEIMIGLTEMTEPPLHLYLGEDAYKRASEKLGIMTAELEQWKPVTISADFKS</sequence>
<evidence type="ECO:0000256" key="2">
    <source>
        <dbReference type="ARBA" id="ARBA00023002"/>
    </source>
</evidence>
<dbReference type="PRINTS" id="PR00080">
    <property type="entry name" value="SDRFAMILY"/>
</dbReference>
<comment type="similarity">
    <text evidence="1 3">Belongs to the short-chain dehydrogenases/reductases (SDR) family.</text>
</comment>
<gene>
    <name evidence="4" type="ORF">SAMN05192574_12257</name>
</gene>
<keyword evidence="5" id="KW-1185">Reference proteome</keyword>
<evidence type="ECO:0000313" key="4">
    <source>
        <dbReference type="EMBL" id="SEP10710.1"/>
    </source>
</evidence>
<dbReference type="AlphaFoldDB" id="A0A1H8V5G2"/>
<dbReference type="Gene3D" id="3.40.50.720">
    <property type="entry name" value="NAD(P)-binding Rossmann-like Domain"/>
    <property type="match status" value="1"/>
</dbReference>
<keyword evidence="2" id="KW-0560">Oxidoreductase</keyword>
<dbReference type="InterPro" id="IPR020904">
    <property type="entry name" value="Sc_DH/Rdtase_CS"/>
</dbReference>
<dbReference type="InterPro" id="IPR051911">
    <property type="entry name" value="SDR_oxidoreductase"/>
</dbReference>
<evidence type="ECO:0000256" key="1">
    <source>
        <dbReference type="ARBA" id="ARBA00006484"/>
    </source>
</evidence>
<organism evidence="4 5">
    <name type="scientific">Mucilaginibacter gossypiicola</name>
    <dbReference type="NCBI Taxonomy" id="551995"/>
    <lineage>
        <taxon>Bacteria</taxon>
        <taxon>Pseudomonadati</taxon>
        <taxon>Bacteroidota</taxon>
        <taxon>Sphingobacteriia</taxon>
        <taxon>Sphingobacteriales</taxon>
        <taxon>Sphingobacteriaceae</taxon>
        <taxon>Mucilaginibacter</taxon>
    </lineage>
</organism>
<dbReference type="Pfam" id="PF00106">
    <property type="entry name" value="adh_short"/>
    <property type="match status" value="1"/>
</dbReference>
<dbReference type="InterPro" id="IPR002347">
    <property type="entry name" value="SDR_fam"/>
</dbReference>
<dbReference type="GO" id="GO:0016491">
    <property type="term" value="F:oxidoreductase activity"/>
    <property type="evidence" value="ECO:0007669"/>
    <property type="project" value="UniProtKB-KW"/>
</dbReference>
<evidence type="ECO:0000313" key="5">
    <source>
        <dbReference type="Proteomes" id="UP000198942"/>
    </source>
</evidence>
<dbReference type="PRINTS" id="PR00081">
    <property type="entry name" value="GDHRDH"/>
</dbReference>
<protein>
    <submittedName>
        <fullName evidence="4">Short chain dehydrogenase</fullName>
    </submittedName>
</protein>
<name>A0A1H8V5G2_9SPHI</name>
<dbReference type="PANTHER" id="PTHR43976:SF16">
    <property type="entry name" value="SHORT-CHAIN DEHYDROGENASE_REDUCTASE FAMILY PROTEIN"/>
    <property type="match status" value="1"/>
</dbReference>
<dbReference type="InterPro" id="IPR036291">
    <property type="entry name" value="NAD(P)-bd_dom_sf"/>
</dbReference>
<dbReference type="CDD" id="cd05374">
    <property type="entry name" value="17beta-HSD-like_SDR_c"/>
    <property type="match status" value="1"/>
</dbReference>